<proteinExistence type="predicted"/>
<keyword evidence="1" id="KW-1133">Transmembrane helix</keyword>
<sequence length="273" mass="29581">MPTALALRMTTILGSVLLLLALLFSLTLEAMHVDSERDLREGRFAYSLAQLKQRVESPLSLGLEVESLDYLQQLLEMEAAADPEILSIDLFDSEGSLLFTTDRVGIRQAVPEGWLEATLALPTPDEAEQTPQSEAIWHLDERDGQALGVALHNDFGLVVGGLVLRHSITRVGEGYLSTQNMALALPLALALGGTLIGGLLFQRLCRPVEREAAALAEALYRHQTEAKTLDSKTASNATGSLTATVTVLHSAVQAAERRCREATGEVERIDGRN</sequence>
<keyword evidence="1" id="KW-0472">Membrane</keyword>
<comment type="caution">
    <text evidence="2">The sequence shown here is derived from an EMBL/GenBank/DDBJ whole genome shotgun (WGS) entry which is preliminary data.</text>
</comment>
<accession>A0ABT5YKN6</accession>
<gene>
    <name evidence="2" type="ORF">P2G67_05935</name>
</gene>
<feature type="transmembrane region" description="Helical" evidence="1">
    <location>
        <begin position="181"/>
        <end position="201"/>
    </location>
</feature>
<keyword evidence="1" id="KW-0812">Transmembrane</keyword>
<dbReference type="Proteomes" id="UP001215503">
    <property type="component" value="Unassembled WGS sequence"/>
</dbReference>
<protein>
    <submittedName>
        <fullName evidence="2">Uncharacterized protein</fullName>
    </submittedName>
</protein>
<dbReference type="RefSeq" id="WP_275821005.1">
    <property type="nucleotide sequence ID" value="NZ_JARHUD010000003.1"/>
</dbReference>
<evidence type="ECO:0000313" key="3">
    <source>
        <dbReference type="Proteomes" id="UP001215503"/>
    </source>
</evidence>
<dbReference type="EMBL" id="JARHUD010000003">
    <property type="protein sequence ID" value="MDF2095510.1"/>
    <property type="molecule type" value="Genomic_DNA"/>
</dbReference>
<reference evidence="2 3" key="1">
    <citation type="submission" date="2023-03" db="EMBL/GenBank/DDBJ databases">
        <title>Fodinicurvata sp. CAU 1616 isolated from sea sendiment.</title>
        <authorList>
            <person name="Kim W."/>
        </authorList>
    </citation>
    <scope>NUCLEOTIDE SEQUENCE [LARGE SCALE GENOMIC DNA]</scope>
    <source>
        <strain evidence="2 3">CAU 1616</strain>
    </source>
</reference>
<organism evidence="2 3">
    <name type="scientific">Aquibaculum arenosum</name>
    <dbReference type="NCBI Taxonomy" id="3032591"/>
    <lineage>
        <taxon>Bacteria</taxon>
        <taxon>Pseudomonadati</taxon>
        <taxon>Pseudomonadota</taxon>
        <taxon>Alphaproteobacteria</taxon>
        <taxon>Rhodospirillales</taxon>
        <taxon>Rhodovibrionaceae</taxon>
        <taxon>Aquibaculum</taxon>
    </lineage>
</organism>
<name>A0ABT5YKN6_9PROT</name>
<keyword evidence="3" id="KW-1185">Reference proteome</keyword>
<evidence type="ECO:0000313" key="2">
    <source>
        <dbReference type="EMBL" id="MDF2095510.1"/>
    </source>
</evidence>
<evidence type="ECO:0000256" key="1">
    <source>
        <dbReference type="SAM" id="Phobius"/>
    </source>
</evidence>